<dbReference type="CDD" id="cd04301">
    <property type="entry name" value="NAT_SF"/>
    <property type="match status" value="1"/>
</dbReference>
<sequence length="72" mass="7872">MTYGRIGSVGVAAEHRGKGVGRALVALAEAWAARRGAADMRLQVWSFNERAMALYEELGYSVRSHVLGKRLP</sequence>
<proteinExistence type="predicted"/>
<dbReference type="PANTHER" id="PTHR43420:SF12">
    <property type="entry name" value="N-ACETYLTRANSFERASE DOMAIN-CONTAINING PROTEIN"/>
    <property type="match status" value="1"/>
</dbReference>
<keyword evidence="1" id="KW-0808">Transferase</keyword>
<dbReference type="Pfam" id="PF00583">
    <property type="entry name" value="Acetyltransf_1"/>
    <property type="match status" value="1"/>
</dbReference>
<dbReference type="PANTHER" id="PTHR43420">
    <property type="entry name" value="ACETYLTRANSFERASE"/>
    <property type="match status" value="1"/>
</dbReference>
<evidence type="ECO:0000313" key="4">
    <source>
        <dbReference type="EMBL" id="NSL54266.1"/>
    </source>
</evidence>
<organism evidence="4 5">
    <name type="scientific">Uliginosibacterium aquaticum</name>
    <dbReference type="NCBI Taxonomy" id="2731212"/>
    <lineage>
        <taxon>Bacteria</taxon>
        <taxon>Pseudomonadati</taxon>
        <taxon>Pseudomonadota</taxon>
        <taxon>Betaproteobacteria</taxon>
        <taxon>Rhodocyclales</taxon>
        <taxon>Zoogloeaceae</taxon>
        <taxon>Uliginosibacterium</taxon>
    </lineage>
</organism>
<accession>A0ABX2IIV6</accession>
<evidence type="ECO:0000259" key="3">
    <source>
        <dbReference type="PROSITE" id="PS51186"/>
    </source>
</evidence>
<comment type="caution">
    <text evidence="4">The sequence shown here is derived from an EMBL/GenBank/DDBJ whole genome shotgun (WGS) entry which is preliminary data.</text>
</comment>
<dbReference type="SUPFAM" id="SSF55729">
    <property type="entry name" value="Acyl-CoA N-acyltransferases (Nat)"/>
    <property type="match status" value="1"/>
</dbReference>
<dbReference type="InterPro" id="IPR050680">
    <property type="entry name" value="YpeA/RimI_acetyltransf"/>
</dbReference>
<keyword evidence="5" id="KW-1185">Reference proteome</keyword>
<reference evidence="4 5" key="1">
    <citation type="submission" date="2020-06" db="EMBL/GenBank/DDBJ databases">
        <title>Draft genome of Uliginosibacterium sp. IMCC34675.</title>
        <authorList>
            <person name="Song J."/>
        </authorList>
    </citation>
    <scope>NUCLEOTIDE SEQUENCE [LARGE SCALE GENOMIC DNA]</scope>
    <source>
        <strain evidence="4 5">IMCC34675</strain>
    </source>
</reference>
<keyword evidence="2" id="KW-0012">Acyltransferase</keyword>
<evidence type="ECO:0000313" key="5">
    <source>
        <dbReference type="Proteomes" id="UP000778523"/>
    </source>
</evidence>
<feature type="domain" description="N-acetyltransferase" evidence="3">
    <location>
        <begin position="1"/>
        <end position="72"/>
    </location>
</feature>
<protein>
    <submittedName>
        <fullName evidence="4">GNAT family N-acetyltransferase</fullName>
    </submittedName>
</protein>
<dbReference type="Proteomes" id="UP000778523">
    <property type="component" value="Unassembled WGS sequence"/>
</dbReference>
<gene>
    <name evidence="4" type="ORF">HJ583_004445</name>
</gene>
<dbReference type="InterPro" id="IPR016181">
    <property type="entry name" value="Acyl_CoA_acyltransferase"/>
</dbReference>
<dbReference type="EMBL" id="JABCSC020000001">
    <property type="protein sequence ID" value="NSL54266.1"/>
    <property type="molecule type" value="Genomic_DNA"/>
</dbReference>
<evidence type="ECO:0000256" key="1">
    <source>
        <dbReference type="ARBA" id="ARBA00022679"/>
    </source>
</evidence>
<dbReference type="InterPro" id="IPR000182">
    <property type="entry name" value="GNAT_dom"/>
</dbReference>
<name>A0ABX2IIV6_9RHOO</name>
<dbReference type="Gene3D" id="3.40.630.30">
    <property type="match status" value="1"/>
</dbReference>
<evidence type="ECO:0000256" key="2">
    <source>
        <dbReference type="ARBA" id="ARBA00023315"/>
    </source>
</evidence>
<dbReference type="PROSITE" id="PS51186">
    <property type="entry name" value="GNAT"/>
    <property type="match status" value="1"/>
</dbReference>